<dbReference type="SUPFAM" id="SSF51445">
    <property type="entry name" value="(Trans)glycosidases"/>
    <property type="match status" value="1"/>
</dbReference>
<evidence type="ECO:0000256" key="2">
    <source>
        <dbReference type="ARBA" id="ARBA00022737"/>
    </source>
</evidence>
<dbReference type="InterPro" id="IPR008979">
    <property type="entry name" value="Galactose-bd-like_sf"/>
</dbReference>
<evidence type="ECO:0000259" key="9">
    <source>
        <dbReference type="PROSITE" id="PS51677"/>
    </source>
</evidence>
<dbReference type="PANTHER" id="PTHR31490:SF90">
    <property type="entry name" value="ENDO-1,4-BETA-XYLANASE A"/>
    <property type="match status" value="1"/>
</dbReference>
<comment type="catalytic activity">
    <reaction evidence="7">
        <text>Endohydrolysis of (1-&gt;4)-beta-D-xylosidic linkages in xylans.</text>
        <dbReference type="EC" id="3.2.1.8"/>
    </reaction>
</comment>
<dbReference type="PROSITE" id="PS51677">
    <property type="entry name" value="NODB"/>
    <property type="match status" value="1"/>
</dbReference>
<dbReference type="PRINTS" id="PR00134">
    <property type="entry name" value="GLHYDRLASE10"/>
</dbReference>
<dbReference type="EC" id="3.2.1.8" evidence="7"/>
<comment type="similarity">
    <text evidence="1 7">Belongs to the glycosyl hydrolase 10 (cellulase F) family.</text>
</comment>
<gene>
    <name evidence="11" type="ORF">GE115_15055</name>
</gene>
<feature type="chain" id="PRO_5026150707" description="Beta-xylanase" evidence="8">
    <location>
        <begin position="31"/>
        <end position="1372"/>
    </location>
</feature>
<dbReference type="Pfam" id="PF02018">
    <property type="entry name" value="CBM_4_9"/>
    <property type="match status" value="2"/>
</dbReference>
<keyword evidence="12" id="KW-1185">Reference proteome</keyword>
<dbReference type="Gene3D" id="2.60.40.2700">
    <property type="match status" value="1"/>
</dbReference>
<dbReference type="SMART" id="SM00633">
    <property type="entry name" value="Glyco_10"/>
    <property type="match status" value="1"/>
</dbReference>
<evidence type="ECO:0000256" key="1">
    <source>
        <dbReference type="ARBA" id="ARBA00007495"/>
    </source>
</evidence>
<keyword evidence="2" id="KW-0677">Repeat</keyword>
<evidence type="ECO:0000259" key="10">
    <source>
        <dbReference type="PROSITE" id="PS51760"/>
    </source>
</evidence>
<dbReference type="GO" id="GO:0031176">
    <property type="term" value="F:endo-1,4-beta-xylanase activity"/>
    <property type="evidence" value="ECO:0007669"/>
    <property type="project" value="UniProtKB-EC"/>
</dbReference>
<dbReference type="Gene3D" id="3.20.20.370">
    <property type="entry name" value="Glycoside hydrolase/deacetylase"/>
    <property type="match status" value="1"/>
</dbReference>
<dbReference type="InterPro" id="IPR002509">
    <property type="entry name" value="NODB_dom"/>
</dbReference>
<evidence type="ECO:0000256" key="6">
    <source>
        <dbReference type="ARBA" id="ARBA00023326"/>
    </source>
</evidence>
<dbReference type="Gene3D" id="3.20.20.80">
    <property type="entry name" value="Glycosidases"/>
    <property type="match status" value="1"/>
</dbReference>
<dbReference type="InterPro" id="IPR010502">
    <property type="entry name" value="Carb-bd_dom_fam9"/>
</dbReference>
<dbReference type="Pfam" id="PF00331">
    <property type="entry name" value="Glyco_hydro_10"/>
    <property type="match status" value="1"/>
</dbReference>
<dbReference type="GO" id="GO:0000272">
    <property type="term" value="P:polysaccharide catabolic process"/>
    <property type="evidence" value="ECO:0007669"/>
    <property type="project" value="UniProtKB-KW"/>
</dbReference>
<protein>
    <recommendedName>
        <fullName evidence="7">Beta-xylanase</fullName>
        <ecNumber evidence="7">3.2.1.8</ecNumber>
    </recommendedName>
</protein>
<keyword evidence="8" id="KW-0732">Signal</keyword>
<evidence type="ECO:0000313" key="11">
    <source>
        <dbReference type="EMBL" id="MRG61172.1"/>
    </source>
</evidence>
<dbReference type="PROSITE" id="PS51760">
    <property type="entry name" value="GH10_2"/>
    <property type="match status" value="1"/>
</dbReference>
<feature type="domain" description="GH10" evidence="10">
    <location>
        <begin position="568"/>
        <end position="909"/>
    </location>
</feature>
<dbReference type="RefSeq" id="WP_153685599.1">
    <property type="nucleotide sequence ID" value="NZ_WJIF01000010.1"/>
</dbReference>
<evidence type="ECO:0000256" key="8">
    <source>
        <dbReference type="SAM" id="SignalP"/>
    </source>
</evidence>
<proteinExistence type="inferred from homology"/>
<evidence type="ECO:0000256" key="4">
    <source>
        <dbReference type="ARBA" id="ARBA00023277"/>
    </source>
</evidence>
<dbReference type="SUPFAM" id="SSF49785">
    <property type="entry name" value="Galactose-binding domain-like"/>
    <property type="match status" value="2"/>
</dbReference>
<dbReference type="Pfam" id="PF01522">
    <property type="entry name" value="Polysacc_deac_1"/>
    <property type="match status" value="1"/>
</dbReference>
<evidence type="ECO:0000256" key="7">
    <source>
        <dbReference type="RuleBase" id="RU361174"/>
    </source>
</evidence>
<keyword evidence="5 7" id="KW-0326">Glycosidase</keyword>
<dbReference type="EMBL" id="WJIF01000010">
    <property type="protein sequence ID" value="MRG61172.1"/>
    <property type="molecule type" value="Genomic_DNA"/>
</dbReference>
<keyword evidence="3 7" id="KW-0378">Hydrolase</keyword>
<dbReference type="Pfam" id="PF06452">
    <property type="entry name" value="CBM9_1"/>
    <property type="match status" value="1"/>
</dbReference>
<dbReference type="InterPro" id="IPR001000">
    <property type="entry name" value="GH10_dom"/>
</dbReference>
<evidence type="ECO:0000256" key="3">
    <source>
        <dbReference type="ARBA" id="ARBA00022801"/>
    </source>
</evidence>
<keyword evidence="4 7" id="KW-0119">Carbohydrate metabolism</keyword>
<name>A0A6I2F8K3_9MICO</name>
<dbReference type="Proteomes" id="UP000431080">
    <property type="component" value="Unassembled WGS sequence"/>
</dbReference>
<keyword evidence="6 7" id="KW-0624">Polysaccharide degradation</keyword>
<dbReference type="GO" id="GO:0016810">
    <property type="term" value="F:hydrolase activity, acting on carbon-nitrogen (but not peptide) bonds"/>
    <property type="evidence" value="ECO:0007669"/>
    <property type="project" value="InterPro"/>
</dbReference>
<comment type="caution">
    <text evidence="11">The sequence shown here is derived from an EMBL/GenBank/DDBJ whole genome shotgun (WGS) entry which is preliminary data.</text>
</comment>
<dbReference type="InterPro" id="IPR011330">
    <property type="entry name" value="Glyco_hydro/deAcase_b/a-brl"/>
</dbReference>
<dbReference type="InterPro" id="IPR017853">
    <property type="entry name" value="GH"/>
</dbReference>
<dbReference type="SUPFAM" id="SSF49344">
    <property type="entry name" value="CBD9-like"/>
    <property type="match status" value="1"/>
</dbReference>
<dbReference type="CDD" id="cd10917">
    <property type="entry name" value="CE4_NodB_like_6s_7s"/>
    <property type="match status" value="1"/>
</dbReference>
<dbReference type="PANTHER" id="PTHR31490">
    <property type="entry name" value="GLYCOSYL HYDROLASE"/>
    <property type="match status" value="1"/>
</dbReference>
<dbReference type="InterPro" id="IPR003305">
    <property type="entry name" value="CenC_carb-bd"/>
</dbReference>
<reference evidence="11 12" key="1">
    <citation type="submission" date="2019-10" db="EMBL/GenBank/DDBJ databases">
        <authorList>
            <person name="Nie G."/>
            <person name="Ming H."/>
            <person name="Yi B."/>
        </authorList>
    </citation>
    <scope>NUCLEOTIDE SEQUENCE [LARGE SCALE GENOMIC DNA]</scope>
    <source>
        <strain evidence="11 12">CFH 90414</strain>
    </source>
</reference>
<sequence length="1372" mass="144217">MQRRTIRTALGILTAAVVAAAGVTAGGAPAAADPVIVSSVDFEDGTTGGWTASGGGAGTLTVVDGPGGGKVLRVNDRSADYVGIQSPAGLFEPGAAYDFSMRVRLAEPAAAPVGVRFVMKPAYDWIGNTTMTADAWTTVTGSFAAPADADPAQLQAYVGTADLVPAAPYSYLVDDLLVTTDDGGPVDPGDVVPGGAINPVPTPVSLAEGTGDVAALTFDDGPNPGTTPALLDFLAANDLQAVFCVIGQNIEAPGGAEILRRIVDDGHVLCNHSTGYADMGAWTTEQVRADLVQNLGIIRTALGDPNRAVPFWRAPNGSWGVTRDVAVSLGMQPLAVVNTIADWETQDVATLTANLRAAMKPGEVVLAHDGGGDRSGTLAAVQAVVTERLAAGWSFAFPQGTPPRAGETVLSTGFEDGLDGWQLRGGSASTTAAVAVSPAYAHGGAQSAAVSNRESQGDGLGHDVTGLLDPAVTYEFSAWVRFGDGQPVDDVWLSRANTVDGSTSYTTIAQFDGVTDDGWTKVTATLQGSAADASQLYLETRYDGGAAGNTSDLYVDDVLVRVPEPPAVEDLTGIKETVDFPVGVAIDSRETAGAASELLLRHFDQVTPENFMKPEAWYDANGEFAAVNAESDALMDYAQANDLDVYGHVLVWHSQTPAWFFQDDQGAPLAADEAGRQVLRERLRTHIFDVAGYLAGEYGHFGSDTNPLTAIDVVNEVVSDGGEFADGLRRSEWFRILGEEFIDLSFAYAEEAFNGEYAAEGTDRPVTLFINDYNTEQGGKQDRYHALVTRLLERGVPVDGVGHQFHVSLAMPVSALETAIERFAELPVTQAVTELDVTTGTPVTQAKLVDQGYWFRDAFRMFREQADELFSVTVWGLTDGRSWRSDAGAPLVFTDALKAKPAYHGIVDGDLPARLRTANVFAGDVALDAEATGSIEWSRLPLHRIDEASAFQLRWAPDHLTVYVTVDDATADASDGVAFTVGDAEAEVARDGTASDGATAVVTERDGGYDLVAHLPLADASEGSTLDFDVRVADGAGTAGWNTPGELGTLTLVEPLSVLDVPEVGEGDAAPAIDGAVDEAWADATATAVTTGKLVSGADGATATVRTLWSGDTLYVLAEVADPVVDVSGSDPWIQDSVEIYVDPGNAKNGSYRYDDTQIRISAANAVSFGTGDEAFQRARVQSATTAVEGGYVVEASVDLLEYGGEGTFHGLDFQVNDASVGQRTAIRNWADPTGAGYQSTAHWGVGRLVGPVADPEPVLENLVAPRVLGDAVKGSTVTADPGEWSIEGAAFTYRWFVDGVPAKRGTEASYKVKPADVGRDLTVTVTATVEGAEPVSATSEPVTVEEKPRTPWERLIRVVEALLDWLRGLLP</sequence>
<dbReference type="SUPFAM" id="SSF88713">
    <property type="entry name" value="Glycoside hydrolase/deacetylase"/>
    <property type="match status" value="1"/>
</dbReference>
<accession>A0A6I2F8K3</accession>
<dbReference type="GO" id="GO:0030246">
    <property type="term" value="F:carbohydrate binding"/>
    <property type="evidence" value="ECO:0007669"/>
    <property type="project" value="InterPro"/>
</dbReference>
<dbReference type="InterPro" id="IPR044846">
    <property type="entry name" value="GH10"/>
</dbReference>
<evidence type="ECO:0000313" key="12">
    <source>
        <dbReference type="Proteomes" id="UP000431080"/>
    </source>
</evidence>
<organism evidence="11 12">
    <name type="scientific">Agromyces agglutinans</name>
    <dbReference type="NCBI Taxonomy" id="2662258"/>
    <lineage>
        <taxon>Bacteria</taxon>
        <taxon>Bacillati</taxon>
        <taxon>Actinomycetota</taxon>
        <taxon>Actinomycetes</taxon>
        <taxon>Micrococcales</taxon>
        <taxon>Microbacteriaceae</taxon>
        <taxon>Agromyces</taxon>
    </lineage>
</organism>
<feature type="domain" description="NodB homology" evidence="9">
    <location>
        <begin position="212"/>
        <end position="396"/>
    </location>
</feature>
<evidence type="ECO:0000256" key="5">
    <source>
        <dbReference type="ARBA" id="ARBA00023295"/>
    </source>
</evidence>
<dbReference type="Gene3D" id="2.60.120.260">
    <property type="entry name" value="Galactose-binding domain-like"/>
    <property type="match status" value="2"/>
</dbReference>
<dbReference type="Gene3D" id="2.60.40.1190">
    <property type="match status" value="1"/>
</dbReference>
<feature type="signal peptide" evidence="8">
    <location>
        <begin position="1"/>
        <end position="30"/>
    </location>
</feature>